<evidence type="ECO:0000313" key="3">
    <source>
        <dbReference type="EMBL" id="MBB4897022.1"/>
    </source>
</evidence>
<proteinExistence type="predicted"/>
<organism evidence="3 4">
    <name type="scientific">Streptomyces griseomycini</name>
    <dbReference type="NCBI Taxonomy" id="66895"/>
    <lineage>
        <taxon>Bacteria</taxon>
        <taxon>Bacillati</taxon>
        <taxon>Actinomycetota</taxon>
        <taxon>Actinomycetes</taxon>
        <taxon>Kitasatosporales</taxon>
        <taxon>Streptomycetaceae</taxon>
        <taxon>Streptomyces</taxon>
    </lineage>
</organism>
<keyword evidence="2" id="KW-1133">Transmembrane helix</keyword>
<accession>A0A7W7LVU9</accession>
<dbReference type="Proteomes" id="UP000579523">
    <property type="component" value="Unassembled WGS sequence"/>
</dbReference>
<dbReference type="AlphaFoldDB" id="A0A7W7LVU9"/>
<keyword evidence="4" id="KW-1185">Reference proteome</keyword>
<reference evidence="3 4" key="1">
    <citation type="submission" date="2020-08" db="EMBL/GenBank/DDBJ databases">
        <title>Genomic Encyclopedia of Type Strains, Phase III (KMG-III): the genomes of soil and plant-associated and newly described type strains.</title>
        <authorList>
            <person name="Whitman W."/>
        </authorList>
    </citation>
    <scope>NUCLEOTIDE SEQUENCE [LARGE SCALE GENOMIC DNA]</scope>
    <source>
        <strain evidence="3 4">CECT 3273</strain>
    </source>
</reference>
<protein>
    <submittedName>
        <fullName evidence="3">Uncharacterized protein</fullName>
    </submittedName>
</protein>
<sequence length="130" mass="13427">MATGELLPLADLRAGADRPLSRRTAAIACPTGWGTLGAVALAPLVATAWWVPGAVMAAGSPAAAVLGIRAAVRRAGEQREAARWWAQLPHGPLPAGARRPRRGRVSLPRARGPAHPDAPPHRDGPRTAPG</sequence>
<dbReference type="RefSeq" id="WP_184818862.1">
    <property type="nucleotide sequence ID" value="NZ_BMTI01000002.1"/>
</dbReference>
<feature type="compositionally biased region" description="Basic and acidic residues" evidence="1">
    <location>
        <begin position="118"/>
        <end position="130"/>
    </location>
</feature>
<name>A0A7W7LVU9_9ACTN</name>
<feature type="transmembrane region" description="Helical" evidence="2">
    <location>
        <begin position="49"/>
        <end position="72"/>
    </location>
</feature>
<keyword evidence="2" id="KW-0812">Transmembrane</keyword>
<feature type="region of interest" description="Disordered" evidence="1">
    <location>
        <begin position="88"/>
        <end position="130"/>
    </location>
</feature>
<keyword evidence="2" id="KW-0472">Membrane</keyword>
<evidence type="ECO:0000256" key="1">
    <source>
        <dbReference type="SAM" id="MobiDB-lite"/>
    </source>
</evidence>
<comment type="caution">
    <text evidence="3">The sequence shown here is derived from an EMBL/GenBank/DDBJ whole genome shotgun (WGS) entry which is preliminary data.</text>
</comment>
<dbReference type="EMBL" id="JACHJI010000002">
    <property type="protein sequence ID" value="MBB4897022.1"/>
    <property type="molecule type" value="Genomic_DNA"/>
</dbReference>
<gene>
    <name evidence="3" type="ORF">FHS37_001049</name>
</gene>
<evidence type="ECO:0000313" key="4">
    <source>
        <dbReference type="Proteomes" id="UP000579523"/>
    </source>
</evidence>
<evidence type="ECO:0000256" key="2">
    <source>
        <dbReference type="SAM" id="Phobius"/>
    </source>
</evidence>